<feature type="chain" id="PRO_5003705730" evidence="3">
    <location>
        <begin position="26"/>
        <end position="79"/>
    </location>
</feature>
<dbReference type="PROSITE" id="PS51052">
    <property type="entry name" value="CYCLOTIDE"/>
    <property type="match status" value="1"/>
</dbReference>
<keyword evidence="1" id="KW-0611">Plant defense</keyword>
<reference evidence="4" key="1">
    <citation type="journal article" date="2012" name="J. Biol. Chem.">
        <title>Cyclotides associate with leaf vasculature and are the products of a novel precursor in Petunia (Solanaceae).</title>
        <authorList>
            <person name="Poth A.G."/>
            <person name="Mylne J.S."/>
            <person name="Grassl J."/>
            <person name="Lyons R.E."/>
            <person name="Millar A.H."/>
            <person name="Colgrave M.L."/>
            <person name="Craik D.J."/>
        </authorList>
    </citation>
    <scope>NUCLEOTIDE SEQUENCE</scope>
</reference>
<gene>
    <name evidence="4" type="primary">PETUNITIDE2</name>
</gene>
<proteinExistence type="evidence at transcript level"/>
<protein>
    <submittedName>
        <fullName evidence="4">Cyclotide 2</fullName>
    </submittedName>
</protein>
<dbReference type="GO" id="GO:0006952">
    <property type="term" value="P:defense response"/>
    <property type="evidence" value="ECO:0007669"/>
    <property type="project" value="UniProtKB-KW"/>
</dbReference>
<accession>I6QZB1</accession>
<dbReference type="EMBL" id="JQ886399">
    <property type="protein sequence ID" value="AFM52763.1"/>
    <property type="molecule type" value="mRNA"/>
</dbReference>
<keyword evidence="2" id="KW-1015">Disulfide bond</keyword>
<keyword evidence="3" id="KW-0732">Signal</keyword>
<evidence type="ECO:0000256" key="2">
    <source>
        <dbReference type="ARBA" id="ARBA00023157"/>
    </source>
</evidence>
<dbReference type="InterPro" id="IPR005535">
    <property type="entry name" value="Cyclotide"/>
</dbReference>
<name>I6QZB1_PETHY</name>
<evidence type="ECO:0000256" key="3">
    <source>
        <dbReference type="SAM" id="SignalP"/>
    </source>
</evidence>
<organism evidence="4">
    <name type="scientific">Petunia hybrida</name>
    <name type="common">Petunia</name>
    <dbReference type="NCBI Taxonomy" id="4102"/>
    <lineage>
        <taxon>Eukaryota</taxon>
        <taxon>Viridiplantae</taxon>
        <taxon>Streptophyta</taxon>
        <taxon>Embryophyta</taxon>
        <taxon>Tracheophyta</taxon>
        <taxon>Spermatophyta</taxon>
        <taxon>Magnoliopsida</taxon>
        <taxon>eudicotyledons</taxon>
        <taxon>Gunneridae</taxon>
        <taxon>Pentapetalae</taxon>
        <taxon>asterids</taxon>
        <taxon>lamiids</taxon>
        <taxon>Solanales</taxon>
        <taxon>Solanaceae</taxon>
        <taxon>Petunioideae</taxon>
        <taxon>Petunia</taxon>
    </lineage>
</organism>
<dbReference type="InterPro" id="IPR036146">
    <property type="entry name" value="Cyclotide_sf"/>
</dbReference>
<sequence length="79" mass="8869">MAGVNSLRSALYLIILILFVQLTNFQESRVMAVELSRVFLPLSGVPCGESCVWMYCISAAMGCSCRNKVCYRNEIIQEK</sequence>
<evidence type="ECO:0000313" key="4">
    <source>
        <dbReference type="EMBL" id="AFM52763.1"/>
    </source>
</evidence>
<dbReference type="SUPFAM" id="SSF57038">
    <property type="entry name" value="Cyclotides"/>
    <property type="match status" value="1"/>
</dbReference>
<dbReference type="Pfam" id="PF03784">
    <property type="entry name" value="Cyclotide"/>
    <property type="match status" value="1"/>
</dbReference>
<dbReference type="AlphaFoldDB" id="I6QZB1"/>
<feature type="signal peptide" evidence="3">
    <location>
        <begin position="1"/>
        <end position="25"/>
    </location>
</feature>
<evidence type="ECO:0000256" key="1">
    <source>
        <dbReference type="ARBA" id="ARBA00022821"/>
    </source>
</evidence>